<name>C1MPM7_MICPC</name>
<comment type="similarity">
    <text evidence="1">Belongs to the choline/ethanolamine kinase family.</text>
</comment>
<dbReference type="PANTHER" id="PTHR22603:SF93">
    <property type="entry name" value="RE24176P"/>
    <property type="match status" value="1"/>
</dbReference>
<dbReference type="GO" id="GO:0004103">
    <property type="term" value="F:choline kinase activity"/>
    <property type="evidence" value="ECO:0007669"/>
    <property type="project" value="TreeGrafter"/>
</dbReference>
<dbReference type="Pfam" id="PF01633">
    <property type="entry name" value="Choline_kinase"/>
    <property type="match status" value="1"/>
</dbReference>
<evidence type="ECO:0000256" key="4">
    <source>
        <dbReference type="SAM" id="SignalP"/>
    </source>
</evidence>
<dbReference type="Proteomes" id="UP000001876">
    <property type="component" value="Unassembled WGS sequence"/>
</dbReference>
<feature type="region of interest" description="Disordered" evidence="3">
    <location>
        <begin position="158"/>
        <end position="182"/>
    </location>
</feature>
<dbReference type="EMBL" id="GG663738">
    <property type="protein sequence ID" value="EEH57932.1"/>
    <property type="molecule type" value="Genomic_DNA"/>
</dbReference>
<sequence>MLTRNALSLLRALIPAWTSNGWDDVLDVTLTPMTGGVTNALWLASPLQGEEYYTEKLPGYREPHATHAPVVLRVFGDATARFLEPFPRTTEHEALEEITAAGFGAKCLGTFVNGRAEAYLPNVRPLTPREMADPIVAAAIAREVARFHRVKCAARGFDPEREEEKAGGGGGGGGAAGTSEKTSSGSALFARIRSWLENAISWKFETEEADVEIALANDKARVAMRLEELKVEIDELERECAAANSREALCHSDLLCGNFLVPESWNASGAAVITSPPPSMTLIDFEYVLPAPRGFDLANHFCEHAGFECDWAALPDADFKRSFCAAYLYGAKGEDLSGGGHDAGPDAVESLVREADAFTAVSHLHWGLWGVMQATSSTRNKAFDYVAYARKRIDAFRASRATARSNAKELRFGDGARAGDFKDRTGDFVALRKAAKAKAAAAAAAAAKEGGGE</sequence>
<keyword evidence="6" id="KW-1185">Reference proteome</keyword>
<keyword evidence="4" id="KW-0732">Signal</keyword>
<keyword evidence="2" id="KW-0175">Coiled coil</keyword>
<feature type="coiled-coil region" evidence="2">
    <location>
        <begin position="219"/>
        <end position="246"/>
    </location>
</feature>
<dbReference type="RefSeq" id="XP_003057981.1">
    <property type="nucleotide sequence ID" value="XM_003057935.1"/>
</dbReference>
<organism evidence="6">
    <name type="scientific">Micromonas pusilla (strain CCMP1545)</name>
    <name type="common">Picoplanktonic green alga</name>
    <dbReference type="NCBI Taxonomy" id="564608"/>
    <lineage>
        <taxon>Eukaryota</taxon>
        <taxon>Viridiplantae</taxon>
        <taxon>Chlorophyta</taxon>
        <taxon>Mamiellophyceae</taxon>
        <taxon>Mamiellales</taxon>
        <taxon>Mamiellaceae</taxon>
        <taxon>Micromonas</taxon>
    </lineage>
</organism>
<evidence type="ECO:0000313" key="5">
    <source>
        <dbReference type="EMBL" id="EEH57932.1"/>
    </source>
</evidence>
<evidence type="ECO:0000256" key="3">
    <source>
        <dbReference type="SAM" id="MobiDB-lite"/>
    </source>
</evidence>
<dbReference type="CDD" id="cd05157">
    <property type="entry name" value="ETNK_euk"/>
    <property type="match status" value="1"/>
</dbReference>
<evidence type="ECO:0000256" key="1">
    <source>
        <dbReference type="ARBA" id="ARBA00038211"/>
    </source>
</evidence>
<dbReference type="GeneID" id="9683047"/>
<dbReference type="KEGG" id="mpp:MICPUCDRAFT_67101"/>
<accession>C1MPM7</accession>
<gene>
    <name evidence="5" type="ORF">MICPUCDRAFT_67101</name>
</gene>
<dbReference type="OMA" id="EPHATHA"/>
<dbReference type="eggNOG" id="KOG4720">
    <property type="taxonomic scope" value="Eukaryota"/>
</dbReference>
<protein>
    <submittedName>
        <fullName evidence="5">Predicted protein</fullName>
    </submittedName>
</protein>
<dbReference type="GO" id="GO:0004305">
    <property type="term" value="F:ethanolamine kinase activity"/>
    <property type="evidence" value="ECO:0007669"/>
    <property type="project" value="TreeGrafter"/>
</dbReference>
<evidence type="ECO:0000313" key="6">
    <source>
        <dbReference type="Proteomes" id="UP000001876"/>
    </source>
</evidence>
<dbReference type="GO" id="GO:0005737">
    <property type="term" value="C:cytoplasm"/>
    <property type="evidence" value="ECO:0007669"/>
    <property type="project" value="TreeGrafter"/>
</dbReference>
<dbReference type="InterPro" id="IPR011009">
    <property type="entry name" value="Kinase-like_dom_sf"/>
</dbReference>
<dbReference type="AlphaFoldDB" id="C1MPM7"/>
<dbReference type="PANTHER" id="PTHR22603">
    <property type="entry name" value="CHOLINE/ETHANOALAMINE KINASE"/>
    <property type="match status" value="1"/>
</dbReference>
<dbReference type="Gene3D" id="3.90.1200.10">
    <property type="match status" value="1"/>
</dbReference>
<feature type="signal peptide" evidence="4">
    <location>
        <begin position="1"/>
        <end position="21"/>
    </location>
</feature>
<feature type="compositionally biased region" description="Gly residues" evidence="3">
    <location>
        <begin position="167"/>
        <end position="176"/>
    </location>
</feature>
<dbReference type="GO" id="GO:0006646">
    <property type="term" value="P:phosphatidylethanolamine biosynthetic process"/>
    <property type="evidence" value="ECO:0007669"/>
    <property type="project" value="TreeGrafter"/>
</dbReference>
<proteinExistence type="inferred from homology"/>
<dbReference type="OrthoDB" id="10267235at2759"/>
<evidence type="ECO:0000256" key="2">
    <source>
        <dbReference type="SAM" id="Coils"/>
    </source>
</evidence>
<dbReference type="SUPFAM" id="SSF56112">
    <property type="entry name" value="Protein kinase-like (PK-like)"/>
    <property type="match status" value="1"/>
</dbReference>
<feature type="chain" id="PRO_5002910580" evidence="4">
    <location>
        <begin position="22"/>
        <end position="453"/>
    </location>
</feature>
<dbReference type="STRING" id="564608.C1MPM7"/>
<reference evidence="5 6" key="1">
    <citation type="journal article" date="2009" name="Science">
        <title>Green evolution and dynamic adaptations revealed by genomes of the marine picoeukaryotes Micromonas.</title>
        <authorList>
            <person name="Worden A.Z."/>
            <person name="Lee J.H."/>
            <person name="Mock T."/>
            <person name="Rouze P."/>
            <person name="Simmons M.P."/>
            <person name="Aerts A.L."/>
            <person name="Allen A.E."/>
            <person name="Cuvelier M.L."/>
            <person name="Derelle E."/>
            <person name="Everett M.V."/>
            <person name="Foulon E."/>
            <person name="Grimwood J."/>
            <person name="Gundlach H."/>
            <person name="Henrissat B."/>
            <person name="Napoli C."/>
            <person name="McDonald S.M."/>
            <person name="Parker M.S."/>
            <person name="Rombauts S."/>
            <person name="Salamov A."/>
            <person name="Von Dassow P."/>
            <person name="Badger J.H."/>
            <person name="Coutinho P.M."/>
            <person name="Demir E."/>
            <person name="Dubchak I."/>
            <person name="Gentemann C."/>
            <person name="Eikrem W."/>
            <person name="Gready J.E."/>
            <person name="John U."/>
            <person name="Lanier W."/>
            <person name="Lindquist E.A."/>
            <person name="Lucas S."/>
            <person name="Mayer K.F."/>
            <person name="Moreau H."/>
            <person name="Not F."/>
            <person name="Otillar R."/>
            <person name="Panaud O."/>
            <person name="Pangilinan J."/>
            <person name="Paulsen I."/>
            <person name="Piegu B."/>
            <person name="Poliakov A."/>
            <person name="Robbens S."/>
            <person name="Schmutz J."/>
            <person name="Toulza E."/>
            <person name="Wyss T."/>
            <person name="Zelensky A."/>
            <person name="Zhou K."/>
            <person name="Armbrust E.V."/>
            <person name="Bhattacharya D."/>
            <person name="Goodenough U.W."/>
            <person name="Van de Peer Y."/>
            <person name="Grigoriev I.V."/>
        </authorList>
    </citation>
    <scope>NUCLEOTIDE SEQUENCE [LARGE SCALE GENOMIC DNA]</scope>
    <source>
        <strain evidence="5 6">CCMP1545</strain>
    </source>
</reference>